<dbReference type="AlphaFoldDB" id="A0A318K8C3"/>
<name>A0A318K8C3_9NOCA</name>
<proteinExistence type="predicted"/>
<comment type="caution">
    <text evidence="2">The sequence shown here is derived from an EMBL/GenBank/DDBJ whole genome shotgun (WGS) entry which is preliminary data.</text>
</comment>
<evidence type="ECO:0000313" key="3">
    <source>
        <dbReference type="Proteomes" id="UP000247569"/>
    </source>
</evidence>
<dbReference type="RefSeq" id="WP_040742377.1">
    <property type="nucleotide sequence ID" value="NZ_QJKF01000002.1"/>
</dbReference>
<organism evidence="2 3">
    <name type="scientific">Nocardia tenerifensis</name>
    <dbReference type="NCBI Taxonomy" id="228006"/>
    <lineage>
        <taxon>Bacteria</taxon>
        <taxon>Bacillati</taxon>
        <taxon>Actinomycetota</taxon>
        <taxon>Actinomycetes</taxon>
        <taxon>Mycobacteriales</taxon>
        <taxon>Nocardiaceae</taxon>
        <taxon>Nocardia</taxon>
    </lineage>
</organism>
<dbReference type="OrthoDB" id="4507771at2"/>
<evidence type="ECO:0000313" key="2">
    <source>
        <dbReference type="EMBL" id="PXX69365.1"/>
    </source>
</evidence>
<accession>A0A318K8C3</accession>
<evidence type="ECO:0000256" key="1">
    <source>
        <dbReference type="SAM" id="MobiDB-lite"/>
    </source>
</evidence>
<reference evidence="2 3" key="1">
    <citation type="submission" date="2018-05" db="EMBL/GenBank/DDBJ databases">
        <title>Genomic Encyclopedia of Type Strains, Phase IV (KMG-IV): sequencing the most valuable type-strain genomes for metagenomic binning, comparative biology and taxonomic classification.</title>
        <authorList>
            <person name="Goeker M."/>
        </authorList>
    </citation>
    <scope>NUCLEOTIDE SEQUENCE [LARGE SCALE GENOMIC DNA]</scope>
    <source>
        <strain evidence="2 3">DSM 44704</strain>
    </source>
</reference>
<gene>
    <name evidence="2" type="ORF">DFR70_1021054</name>
</gene>
<dbReference type="Proteomes" id="UP000247569">
    <property type="component" value="Unassembled WGS sequence"/>
</dbReference>
<sequence length="65" mass="7126">MTTRWQSRQGAWSPLDPPIADRAQTSAGSTVELSRPGSAGFYDVYFLAHGQRTKVAEQIYSIAVP</sequence>
<feature type="region of interest" description="Disordered" evidence="1">
    <location>
        <begin position="1"/>
        <end position="33"/>
    </location>
</feature>
<feature type="compositionally biased region" description="Polar residues" evidence="1">
    <location>
        <begin position="1"/>
        <end position="10"/>
    </location>
</feature>
<protein>
    <submittedName>
        <fullName evidence="2">Uncharacterized protein</fullName>
    </submittedName>
</protein>
<dbReference type="EMBL" id="QJKF01000002">
    <property type="protein sequence ID" value="PXX69365.1"/>
    <property type="molecule type" value="Genomic_DNA"/>
</dbReference>
<feature type="compositionally biased region" description="Polar residues" evidence="1">
    <location>
        <begin position="23"/>
        <end position="32"/>
    </location>
</feature>
<keyword evidence="3" id="KW-1185">Reference proteome</keyword>